<name>B4FHR7_MAIZE</name>
<evidence type="ECO:0000313" key="1">
    <source>
        <dbReference type="EMBL" id="ACF81660.1"/>
    </source>
</evidence>
<accession>B4FHR7</accession>
<sequence length="59" mass="6339">MALDVYCLMWSAMPFEFFYARAAELEELMSCAVAACANAPVFVKVGAEVLRLSSGSAIS</sequence>
<dbReference type="EMBL" id="BT036655">
    <property type="protein sequence ID" value="ACF81660.1"/>
    <property type="molecule type" value="mRNA"/>
</dbReference>
<organism evidence="1">
    <name type="scientific">Zea mays</name>
    <name type="common">Maize</name>
    <dbReference type="NCBI Taxonomy" id="4577"/>
    <lineage>
        <taxon>Eukaryota</taxon>
        <taxon>Viridiplantae</taxon>
        <taxon>Streptophyta</taxon>
        <taxon>Embryophyta</taxon>
        <taxon>Tracheophyta</taxon>
        <taxon>Spermatophyta</taxon>
        <taxon>Magnoliopsida</taxon>
        <taxon>Liliopsida</taxon>
        <taxon>Poales</taxon>
        <taxon>Poaceae</taxon>
        <taxon>PACMAD clade</taxon>
        <taxon>Panicoideae</taxon>
        <taxon>Andropogonodae</taxon>
        <taxon>Andropogoneae</taxon>
        <taxon>Tripsacinae</taxon>
        <taxon>Zea</taxon>
    </lineage>
</organism>
<reference evidence="1" key="1">
    <citation type="journal article" date="2009" name="PLoS Genet.">
        <title>Sequencing, mapping, and analysis of 27,455 maize full-length cDNAs.</title>
        <authorList>
            <person name="Soderlund C."/>
            <person name="Descour A."/>
            <person name="Kudrna D."/>
            <person name="Bomhoff M."/>
            <person name="Boyd L."/>
            <person name="Currie J."/>
            <person name="Angelova A."/>
            <person name="Collura K."/>
            <person name="Wissotski M."/>
            <person name="Ashley E."/>
            <person name="Morrow D."/>
            <person name="Fernandes J."/>
            <person name="Walbot V."/>
            <person name="Yu Y."/>
        </authorList>
    </citation>
    <scope>NUCLEOTIDE SEQUENCE</scope>
    <source>
        <strain evidence="1">B73</strain>
    </source>
</reference>
<dbReference type="AlphaFoldDB" id="B4FHR7"/>
<proteinExistence type="evidence at transcript level"/>
<protein>
    <submittedName>
        <fullName evidence="1">Uncharacterized protein</fullName>
    </submittedName>
</protein>